<dbReference type="RefSeq" id="XP_005823536.1">
    <property type="nucleotide sequence ID" value="XM_005823479.1"/>
</dbReference>
<dbReference type="Proteomes" id="UP000011087">
    <property type="component" value="Unassembled WGS sequence"/>
</dbReference>
<feature type="region of interest" description="Disordered" evidence="2">
    <location>
        <begin position="1"/>
        <end position="31"/>
    </location>
</feature>
<evidence type="ECO:0000313" key="4">
    <source>
        <dbReference type="EnsemblProtists" id="EKX36556"/>
    </source>
</evidence>
<reference evidence="5" key="2">
    <citation type="submission" date="2012-11" db="EMBL/GenBank/DDBJ databases">
        <authorList>
            <person name="Kuo A."/>
            <person name="Curtis B.A."/>
            <person name="Tanifuji G."/>
            <person name="Burki F."/>
            <person name="Gruber A."/>
            <person name="Irimia M."/>
            <person name="Maruyama S."/>
            <person name="Arias M.C."/>
            <person name="Ball S.G."/>
            <person name="Gile G.H."/>
            <person name="Hirakawa Y."/>
            <person name="Hopkins J.F."/>
            <person name="Rensing S.A."/>
            <person name="Schmutz J."/>
            <person name="Symeonidi A."/>
            <person name="Elias M."/>
            <person name="Eveleigh R.J."/>
            <person name="Herman E.K."/>
            <person name="Klute M.J."/>
            <person name="Nakayama T."/>
            <person name="Obornik M."/>
            <person name="Reyes-Prieto A."/>
            <person name="Armbrust E.V."/>
            <person name="Aves S.J."/>
            <person name="Beiko R.G."/>
            <person name="Coutinho P."/>
            <person name="Dacks J.B."/>
            <person name="Durnford D.G."/>
            <person name="Fast N.M."/>
            <person name="Green B.R."/>
            <person name="Grisdale C."/>
            <person name="Hempe F."/>
            <person name="Henrissat B."/>
            <person name="Hoppner M.P."/>
            <person name="Ishida K.-I."/>
            <person name="Kim E."/>
            <person name="Koreny L."/>
            <person name="Kroth P.G."/>
            <person name="Liu Y."/>
            <person name="Malik S.-B."/>
            <person name="Maier U.G."/>
            <person name="McRose D."/>
            <person name="Mock T."/>
            <person name="Neilson J.A."/>
            <person name="Onodera N.T."/>
            <person name="Poole A.M."/>
            <person name="Pritham E.J."/>
            <person name="Richards T.A."/>
            <person name="Rocap G."/>
            <person name="Roy S.W."/>
            <person name="Sarai C."/>
            <person name="Schaack S."/>
            <person name="Shirato S."/>
            <person name="Slamovits C.H."/>
            <person name="Spencer D.F."/>
            <person name="Suzuki S."/>
            <person name="Worden A.Z."/>
            <person name="Zauner S."/>
            <person name="Barry K."/>
            <person name="Bell C."/>
            <person name="Bharti A.K."/>
            <person name="Crow J.A."/>
            <person name="Grimwood J."/>
            <person name="Kramer R."/>
            <person name="Lindquist E."/>
            <person name="Lucas S."/>
            <person name="Salamov A."/>
            <person name="McFadden G.I."/>
            <person name="Lane C.E."/>
            <person name="Keeling P.J."/>
            <person name="Gray M.W."/>
            <person name="Grigoriev I.V."/>
            <person name="Archibald J.M."/>
        </authorList>
    </citation>
    <scope>NUCLEOTIDE SEQUENCE</scope>
    <source>
        <strain evidence="5">CCMP2712</strain>
    </source>
</reference>
<dbReference type="GeneID" id="17293298"/>
<evidence type="ECO:0008006" key="6">
    <source>
        <dbReference type="Google" id="ProtNLM"/>
    </source>
</evidence>
<dbReference type="Gene3D" id="2.20.110.10">
    <property type="entry name" value="Histone H3 K4-specific methyltransferase SET7/9 N-terminal domain"/>
    <property type="match status" value="1"/>
</dbReference>
<name>L1IJY8_GUITC</name>
<evidence type="ECO:0000313" key="3">
    <source>
        <dbReference type="EMBL" id="EKX36556.1"/>
    </source>
</evidence>
<gene>
    <name evidence="3" type="ORF">GUITHDRAFT_117212</name>
</gene>
<dbReference type="EnsemblProtists" id="EKX36556">
    <property type="protein sequence ID" value="EKX36556"/>
    <property type="gene ID" value="GUITHDRAFT_117212"/>
</dbReference>
<protein>
    <recommendedName>
        <fullName evidence="6">MORN repeat-containing protein 5</fullName>
    </recommendedName>
</protein>
<organism evidence="3">
    <name type="scientific">Guillardia theta (strain CCMP2712)</name>
    <name type="common">Cryptophyte</name>
    <dbReference type="NCBI Taxonomy" id="905079"/>
    <lineage>
        <taxon>Eukaryota</taxon>
        <taxon>Cryptophyceae</taxon>
        <taxon>Pyrenomonadales</taxon>
        <taxon>Geminigeraceae</taxon>
        <taxon>Guillardia</taxon>
    </lineage>
</organism>
<evidence type="ECO:0000256" key="1">
    <source>
        <dbReference type="ARBA" id="ARBA00022737"/>
    </source>
</evidence>
<dbReference type="InterPro" id="IPR003409">
    <property type="entry name" value="MORN"/>
</dbReference>
<dbReference type="SUPFAM" id="SSF82185">
    <property type="entry name" value="Histone H3 K4-specific methyltransferase SET7/9 N-terminal domain"/>
    <property type="match status" value="1"/>
</dbReference>
<reference evidence="3 5" key="1">
    <citation type="journal article" date="2012" name="Nature">
        <title>Algal genomes reveal evolutionary mosaicism and the fate of nucleomorphs.</title>
        <authorList>
            <consortium name="DOE Joint Genome Institute"/>
            <person name="Curtis B.A."/>
            <person name="Tanifuji G."/>
            <person name="Burki F."/>
            <person name="Gruber A."/>
            <person name="Irimia M."/>
            <person name="Maruyama S."/>
            <person name="Arias M.C."/>
            <person name="Ball S.G."/>
            <person name="Gile G.H."/>
            <person name="Hirakawa Y."/>
            <person name="Hopkins J.F."/>
            <person name="Kuo A."/>
            <person name="Rensing S.A."/>
            <person name="Schmutz J."/>
            <person name="Symeonidi A."/>
            <person name="Elias M."/>
            <person name="Eveleigh R.J."/>
            <person name="Herman E.K."/>
            <person name="Klute M.J."/>
            <person name="Nakayama T."/>
            <person name="Obornik M."/>
            <person name="Reyes-Prieto A."/>
            <person name="Armbrust E.V."/>
            <person name="Aves S.J."/>
            <person name="Beiko R.G."/>
            <person name="Coutinho P."/>
            <person name="Dacks J.B."/>
            <person name="Durnford D.G."/>
            <person name="Fast N.M."/>
            <person name="Green B.R."/>
            <person name="Grisdale C.J."/>
            <person name="Hempel F."/>
            <person name="Henrissat B."/>
            <person name="Hoppner M.P."/>
            <person name="Ishida K."/>
            <person name="Kim E."/>
            <person name="Koreny L."/>
            <person name="Kroth P.G."/>
            <person name="Liu Y."/>
            <person name="Malik S.B."/>
            <person name="Maier U.G."/>
            <person name="McRose D."/>
            <person name="Mock T."/>
            <person name="Neilson J.A."/>
            <person name="Onodera N.T."/>
            <person name="Poole A.M."/>
            <person name="Pritham E.J."/>
            <person name="Richards T.A."/>
            <person name="Rocap G."/>
            <person name="Roy S.W."/>
            <person name="Sarai C."/>
            <person name="Schaack S."/>
            <person name="Shirato S."/>
            <person name="Slamovits C.H."/>
            <person name="Spencer D.F."/>
            <person name="Suzuki S."/>
            <person name="Worden A.Z."/>
            <person name="Zauner S."/>
            <person name="Barry K."/>
            <person name="Bell C."/>
            <person name="Bharti A.K."/>
            <person name="Crow J.A."/>
            <person name="Grimwood J."/>
            <person name="Kramer R."/>
            <person name="Lindquist E."/>
            <person name="Lucas S."/>
            <person name="Salamov A."/>
            <person name="McFadden G.I."/>
            <person name="Lane C.E."/>
            <person name="Keeling P.J."/>
            <person name="Gray M.W."/>
            <person name="Grigoriev I.V."/>
            <person name="Archibald J.M."/>
        </authorList>
    </citation>
    <scope>NUCLEOTIDE SEQUENCE</scope>
    <source>
        <strain evidence="3 5">CCMP2712</strain>
    </source>
</reference>
<keyword evidence="1" id="KW-0677">Repeat</keyword>
<evidence type="ECO:0000313" key="5">
    <source>
        <dbReference type="Proteomes" id="UP000011087"/>
    </source>
</evidence>
<proteinExistence type="predicted"/>
<dbReference type="HOGENOM" id="CLU_1753167_0_0_1"/>
<dbReference type="PaxDb" id="55529-EKX36556"/>
<keyword evidence="5" id="KW-1185">Reference proteome</keyword>
<dbReference type="KEGG" id="gtt:GUITHDRAFT_117212"/>
<accession>L1IJY8</accession>
<dbReference type="AlphaFoldDB" id="L1IJY8"/>
<sequence length="149" mass="16871">MMDQDAYLAGENSDSSERGRHEEEEEEIDSHMDVYNIQLSRLLDDLEKEREGRPSKDVYVGGRDEDGLPHGQGCILYCDTMIRYEGEWKNGVPEADVNRATGRGRIRWRNGSRFEGQVAEGKPFSGVLRKQDGSMVIFEEGSISQRKGA</sequence>
<dbReference type="Pfam" id="PF02493">
    <property type="entry name" value="MORN"/>
    <property type="match status" value="3"/>
</dbReference>
<reference evidence="4" key="3">
    <citation type="submission" date="2016-03" db="UniProtKB">
        <authorList>
            <consortium name="EnsemblProtists"/>
        </authorList>
    </citation>
    <scope>IDENTIFICATION</scope>
</reference>
<dbReference type="EMBL" id="JH993071">
    <property type="protein sequence ID" value="EKX36556.1"/>
    <property type="molecule type" value="Genomic_DNA"/>
</dbReference>
<evidence type="ECO:0000256" key="2">
    <source>
        <dbReference type="SAM" id="MobiDB-lite"/>
    </source>
</evidence>